<dbReference type="PROSITE" id="PS50893">
    <property type="entry name" value="ABC_TRANSPORTER_2"/>
    <property type="match status" value="1"/>
</dbReference>
<evidence type="ECO:0000256" key="3">
    <source>
        <dbReference type="ARBA" id="ARBA00022840"/>
    </source>
</evidence>
<evidence type="ECO:0000259" key="5">
    <source>
        <dbReference type="PROSITE" id="PS50893"/>
    </source>
</evidence>
<dbReference type="EMBL" id="JAVLUS010000037">
    <property type="protein sequence ID" value="MDS1116826.1"/>
    <property type="molecule type" value="Genomic_DNA"/>
</dbReference>
<dbReference type="Gene3D" id="3.40.50.300">
    <property type="entry name" value="P-loop containing nucleotide triphosphate hydrolases"/>
    <property type="match status" value="1"/>
</dbReference>
<keyword evidence="1" id="KW-0813">Transport</keyword>
<dbReference type="RefSeq" id="WP_310952509.1">
    <property type="nucleotide sequence ID" value="NZ_JAVLUS010000037.1"/>
</dbReference>
<reference evidence="6 7" key="1">
    <citation type="submission" date="2023-08" db="EMBL/GenBank/DDBJ databases">
        <title>Bioegradation of LLDPE and BLDPE plastic by marine bacteria from coast plastic debris.</title>
        <authorList>
            <person name="Rong Z."/>
        </authorList>
    </citation>
    <scope>NUCLEOTIDE SEQUENCE [LARGE SCALE GENOMIC DNA]</scope>
    <source>
        <strain evidence="6 7">Z-2</strain>
    </source>
</reference>
<dbReference type="GO" id="GO:0005524">
    <property type="term" value="F:ATP binding"/>
    <property type="evidence" value="ECO:0007669"/>
    <property type="project" value="UniProtKB-KW"/>
</dbReference>
<dbReference type="Proteomes" id="UP001265083">
    <property type="component" value="Unassembled WGS sequence"/>
</dbReference>
<dbReference type="InterPro" id="IPR027417">
    <property type="entry name" value="P-loop_NTPase"/>
</dbReference>
<dbReference type="Pfam" id="PF00005">
    <property type="entry name" value="ABC_tran"/>
    <property type="match status" value="1"/>
</dbReference>
<keyword evidence="2" id="KW-0547">Nucleotide-binding</keyword>
<keyword evidence="4" id="KW-1278">Translocase</keyword>
<evidence type="ECO:0000256" key="2">
    <source>
        <dbReference type="ARBA" id="ARBA00022741"/>
    </source>
</evidence>
<organism evidence="6 7">
    <name type="scientific">Gordonia westfalica</name>
    <dbReference type="NCBI Taxonomy" id="158898"/>
    <lineage>
        <taxon>Bacteria</taxon>
        <taxon>Bacillati</taxon>
        <taxon>Actinomycetota</taxon>
        <taxon>Actinomycetes</taxon>
        <taxon>Mycobacteriales</taxon>
        <taxon>Gordoniaceae</taxon>
        <taxon>Gordonia</taxon>
    </lineage>
</organism>
<evidence type="ECO:0000313" key="7">
    <source>
        <dbReference type="Proteomes" id="UP001265083"/>
    </source>
</evidence>
<feature type="domain" description="ABC transporter" evidence="5">
    <location>
        <begin position="16"/>
        <end position="248"/>
    </location>
</feature>
<name>A0ABU2GZH2_9ACTN</name>
<sequence length="277" mass="29242">MTETAPTVTVSAEVGLIARSMTCARGKQAILNDVDIDVPGGTRLAIIGPNGAGKSTLLRTLSGLEAPSSGTVRVGGADLYRLPSRRRAMTIAVVGQEDHPSAELTVAEAVGLGRTPYRAAWSSGGGDDAAIIADSMAAVELSGWENRSCVQLSGGERHRVMLARALAQRTPLLVLDEPTNHLDVSWRLRLMGLLDELDCTVIAAMHDLDLVLRHFDSVAVIADGGVIAHGRPLDVLTPALLRSVFHVEGTVAAHPVSGLPHLLLTEPRQSPTEEETP</sequence>
<proteinExistence type="predicted"/>
<dbReference type="SMART" id="SM00382">
    <property type="entry name" value="AAA"/>
    <property type="match status" value="1"/>
</dbReference>
<evidence type="ECO:0000256" key="1">
    <source>
        <dbReference type="ARBA" id="ARBA00022448"/>
    </source>
</evidence>
<dbReference type="InterPro" id="IPR003593">
    <property type="entry name" value="AAA+_ATPase"/>
</dbReference>
<keyword evidence="3 6" id="KW-0067">ATP-binding</keyword>
<dbReference type="PANTHER" id="PTHR42794">
    <property type="entry name" value="HEMIN IMPORT ATP-BINDING PROTEIN HMUV"/>
    <property type="match status" value="1"/>
</dbReference>
<evidence type="ECO:0000256" key="4">
    <source>
        <dbReference type="ARBA" id="ARBA00022967"/>
    </source>
</evidence>
<accession>A0ABU2GZH2</accession>
<dbReference type="InterPro" id="IPR003439">
    <property type="entry name" value="ABC_transporter-like_ATP-bd"/>
</dbReference>
<gene>
    <name evidence="6" type="ORF">RD149_24110</name>
</gene>
<keyword evidence="7" id="KW-1185">Reference proteome</keyword>
<dbReference type="CDD" id="cd03214">
    <property type="entry name" value="ABC_Iron-Siderophores_B12_Hemin"/>
    <property type="match status" value="1"/>
</dbReference>
<protein>
    <submittedName>
        <fullName evidence="6">ABC transporter ATP-binding protein</fullName>
    </submittedName>
</protein>
<comment type="caution">
    <text evidence="6">The sequence shown here is derived from an EMBL/GenBank/DDBJ whole genome shotgun (WGS) entry which is preliminary data.</text>
</comment>
<dbReference type="PANTHER" id="PTHR42794:SF1">
    <property type="entry name" value="HEMIN IMPORT ATP-BINDING PROTEIN HMUV"/>
    <property type="match status" value="1"/>
</dbReference>
<dbReference type="SUPFAM" id="SSF52540">
    <property type="entry name" value="P-loop containing nucleoside triphosphate hydrolases"/>
    <property type="match status" value="1"/>
</dbReference>
<evidence type="ECO:0000313" key="6">
    <source>
        <dbReference type="EMBL" id="MDS1116826.1"/>
    </source>
</evidence>